<feature type="region of interest" description="Disordered" evidence="7">
    <location>
        <begin position="587"/>
        <end position="630"/>
    </location>
</feature>
<feature type="compositionally biased region" description="Pro residues" evidence="7">
    <location>
        <begin position="470"/>
        <end position="482"/>
    </location>
</feature>
<keyword evidence="10" id="KW-1185">Reference proteome</keyword>
<dbReference type="PANTHER" id="PTHR43289:SF6">
    <property type="entry name" value="SERINE_THREONINE-PROTEIN KINASE NEKL-3"/>
    <property type="match status" value="1"/>
</dbReference>
<name>A0A223S1N0_9ACTN</name>
<proteinExistence type="predicted"/>
<evidence type="ECO:0000256" key="5">
    <source>
        <dbReference type="ARBA" id="ARBA00022777"/>
    </source>
</evidence>
<dbReference type="InterPro" id="IPR011009">
    <property type="entry name" value="Kinase-like_dom_sf"/>
</dbReference>
<protein>
    <recommendedName>
        <fullName evidence="1">non-specific serine/threonine protein kinase</fullName>
        <ecNumber evidence="1">2.7.11.1</ecNumber>
    </recommendedName>
</protein>
<feature type="compositionally biased region" description="Polar residues" evidence="7">
    <location>
        <begin position="665"/>
        <end position="674"/>
    </location>
</feature>
<evidence type="ECO:0000313" key="9">
    <source>
        <dbReference type="EMBL" id="ASU82052.1"/>
    </source>
</evidence>
<feature type="compositionally biased region" description="Pro residues" evidence="7">
    <location>
        <begin position="365"/>
        <end position="403"/>
    </location>
</feature>
<feature type="compositionally biased region" description="Pro residues" evidence="7">
    <location>
        <begin position="318"/>
        <end position="346"/>
    </location>
</feature>
<keyword evidence="5 9" id="KW-0418">Kinase</keyword>
<feature type="compositionally biased region" description="Pro residues" evidence="7">
    <location>
        <begin position="294"/>
        <end position="306"/>
    </location>
</feature>
<feature type="region of interest" description="Disordered" evidence="7">
    <location>
        <begin position="270"/>
        <end position="558"/>
    </location>
</feature>
<evidence type="ECO:0000259" key="8">
    <source>
        <dbReference type="PROSITE" id="PS50011"/>
    </source>
</evidence>
<feature type="compositionally biased region" description="Low complexity" evidence="7">
    <location>
        <begin position="833"/>
        <end position="846"/>
    </location>
</feature>
<feature type="compositionally biased region" description="Basic and acidic residues" evidence="7">
    <location>
        <begin position="804"/>
        <end position="830"/>
    </location>
</feature>
<feature type="compositionally biased region" description="Low complexity" evidence="7">
    <location>
        <begin position="404"/>
        <end position="417"/>
    </location>
</feature>
<feature type="compositionally biased region" description="Basic and acidic residues" evidence="7">
    <location>
        <begin position="680"/>
        <end position="712"/>
    </location>
</feature>
<evidence type="ECO:0000256" key="4">
    <source>
        <dbReference type="ARBA" id="ARBA00022741"/>
    </source>
</evidence>
<evidence type="ECO:0000256" key="3">
    <source>
        <dbReference type="ARBA" id="ARBA00022679"/>
    </source>
</evidence>
<feature type="domain" description="Protein kinase" evidence="8">
    <location>
        <begin position="14"/>
        <end position="269"/>
    </location>
</feature>
<dbReference type="CDD" id="cd14014">
    <property type="entry name" value="STKc_PknB_like"/>
    <property type="match status" value="1"/>
</dbReference>
<organism evidence="9 10">
    <name type="scientific">Nocardiopsis gilva YIM 90087</name>
    <dbReference type="NCBI Taxonomy" id="1235441"/>
    <lineage>
        <taxon>Bacteria</taxon>
        <taxon>Bacillati</taxon>
        <taxon>Actinomycetota</taxon>
        <taxon>Actinomycetes</taxon>
        <taxon>Streptosporangiales</taxon>
        <taxon>Nocardiopsidaceae</taxon>
        <taxon>Nocardiopsis</taxon>
    </lineage>
</organism>
<dbReference type="SMART" id="SM00220">
    <property type="entry name" value="S_TKc"/>
    <property type="match status" value="1"/>
</dbReference>
<evidence type="ECO:0000256" key="2">
    <source>
        <dbReference type="ARBA" id="ARBA00022527"/>
    </source>
</evidence>
<accession>A0A223S1N0</accession>
<dbReference type="Gene3D" id="2.60.40.10">
    <property type="entry name" value="Immunoglobulins"/>
    <property type="match status" value="1"/>
</dbReference>
<feature type="compositionally biased region" description="Pro residues" evidence="7">
    <location>
        <begin position="418"/>
        <end position="441"/>
    </location>
</feature>
<dbReference type="PANTHER" id="PTHR43289">
    <property type="entry name" value="MITOGEN-ACTIVATED PROTEIN KINASE KINASE KINASE 20-RELATED"/>
    <property type="match status" value="1"/>
</dbReference>
<dbReference type="AlphaFoldDB" id="A0A223S1N0"/>
<dbReference type="InterPro" id="IPR000719">
    <property type="entry name" value="Prot_kinase_dom"/>
</dbReference>
<dbReference type="PROSITE" id="PS50011">
    <property type="entry name" value="PROTEIN_KINASE_DOM"/>
    <property type="match status" value="1"/>
</dbReference>
<evidence type="ECO:0000256" key="1">
    <source>
        <dbReference type="ARBA" id="ARBA00012513"/>
    </source>
</evidence>
<dbReference type="GO" id="GO:0005975">
    <property type="term" value="P:carbohydrate metabolic process"/>
    <property type="evidence" value="ECO:0007669"/>
    <property type="project" value="UniProtKB-ARBA"/>
</dbReference>
<keyword evidence="3" id="KW-0808">Transferase</keyword>
<feature type="region of interest" description="Disordered" evidence="7">
    <location>
        <begin position="663"/>
        <end position="722"/>
    </location>
</feature>
<feature type="compositionally biased region" description="Gly residues" evidence="7">
    <location>
        <begin position="600"/>
        <end position="613"/>
    </location>
</feature>
<dbReference type="SUPFAM" id="SSF56112">
    <property type="entry name" value="Protein kinase-like (PK-like)"/>
    <property type="match status" value="1"/>
</dbReference>
<feature type="compositionally biased region" description="Basic and acidic residues" evidence="7">
    <location>
        <begin position="847"/>
        <end position="861"/>
    </location>
</feature>
<evidence type="ECO:0000256" key="6">
    <source>
        <dbReference type="ARBA" id="ARBA00022840"/>
    </source>
</evidence>
<dbReference type="Gene3D" id="1.10.510.10">
    <property type="entry name" value="Transferase(Phosphotransferase) domain 1"/>
    <property type="match status" value="1"/>
</dbReference>
<evidence type="ECO:0000256" key="7">
    <source>
        <dbReference type="SAM" id="MobiDB-lite"/>
    </source>
</evidence>
<feature type="region of interest" description="Disordered" evidence="7">
    <location>
        <begin position="792"/>
        <end position="861"/>
    </location>
</feature>
<dbReference type="EMBL" id="CP022753">
    <property type="protein sequence ID" value="ASU82052.1"/>
    <property type="molecule type" value="Genomic_DNA"/>
</dbReference>
<dbReference type="GO" id="GO:0005524">
    <property type="term" value="F:ATP binding"/>
    <property type="evidence" value="ECO:0007669"/>
    <property type="project" value="UniProtKB-KW"/>
</dbReference>
<reference evidence="9 10" key="1">
    <citation type="submission" date="2017-08" db="EMBL/GenBank/DDBJ databases">
        <title>The complete genome sequence of Nocardiopsis gilva YIM 90087.</title>
        <authorList>
            <person name="Yin M."/>
            <person name="Tang S."/>
        </authorList>
    </citation>
    <scope>NUCLEOTIDE SEQUENCE [LARGE SCALE GENOMIC DNA]</scope>
    <source>
        <strain evidence="9 10">YIM 90087</strain>
    </source>
</reference>
<evidence type="ECO:0000313" key="10">
    <source>
        <dbReference type="Proteomes" id="UP000215005"/>
    </source>
</evidence>
<feature type="compositionally biased region" description="Pro residues" evidence="7">
    <location>
        <begin position="508"/>
        <end position="528"/>
    </location>
</feature>
<feature type="compositionally biased region" description="Low complexity" evidence="7">
    <location>
        <begin position="347"/>
        <end position="364"/>
    </location>
</feature>
<dbReference type="KEGG" id="ngv:CDO52_03990"/>
<sequence length="861" mass="88403">MSGGERSTVRVDGFHSLALAYRGRESQVYRAISARVEAPVALKVMHNAAGFDEIIRVRDLGTAQGVVPLLDVARTASGESVKVMPFYPEGSYTEILEQSGPVHPREVVRVGRAVAGALSVMHSRGLLHNEIVPSNILRASSSAVLTDFGSTAEIGAPPPKLRTSSELVFHAPPEVLRGTETSPASDVYELASVLWTLLAGHAPFSGDNASFLGPQQYAAVALKTPAAPVRRRDVPWRLNNVLLRALAKDPADRYATPSEFAVELERTWTERPDTASAAAPSAPPSSAPTAAPGPSAPTPPSAPSGPNPAHAQGRRPQAPAPEPPQPMPPRPETAEPSPRPTGPQTPPSQHAPAQASHQPSGPQAPAAPPRGTVPPSGPQTPMAPPPSPVPPTTPSAPAPPPSASQPSGPHAGMGPQAPIAPQPPVAPSPSGPQRPMTPPSDPQAGAAAPPAAPPPPQPQPAAPHEQVPQNPHPAPQAPPEAPSRPIDAGPGDQARQSRHAAGPARPHAGPPARPAAPEPVHPTPPEPAPTASRGGSAPTPPAAEPAARPAKSSHLAENTGVHNLLERIRGEASADLIAEQAWSRLEGWSGSADSPPLPGLPGGASNGGTQGDGNGREEWPDFSDPGPVHPPRWRRHLHIVAAAASIIVITGAAGGLSMVRPGPGLSTSNAQTAELLSGDDGGKGKKEQDGKEGTEGEKGDDGSTTTEKKSDPLPEVAAPSNVSLQDNLSSVQVQWTDNSGGKASYFVVGGATYEDAKTLVRTGAGVTVAQVTTDDTVSEYCFTVVAVDGRSAASSEVCTNRAGARAEAEAERKRKEEEEKKKDEKEKEDDAATNEGADAGTDADAGSDSKTDSGAEKKSSS</sequence>
<keyword evidence="2 9" id="KW-0723">Serine/threonine-protein kinase</keyword>
<dbReference type="EC" id="2.7.11.1" evidence="1"/>
<dbReference type="Pfam" id="PF00069">
    <property type="entry name" value="Pkinase"/>
    <property type="match status" value="1"/>
</dbReference>
<keyword evidence="6" id="KW-0067">ATP-binding</keyword>
<dbReference type="Proteomes" id="UP000215005">
    <property type="component" value="Chromosome"/>
</dbReference>
<keyword evidence="4" id="KW-0547">Nucleotide-binding</keyword>
<gene>
    <name evidence="9" type="ORF">CDO52_03990</name>
</gene>
<dbReference type="InterPro" id="IPR013783">
    <property type="entry name" value="Ig-like_fold"/>
</dbReference>
<feature type="compositionally biased region" description="Low complexity" evidence="7">
    <location>
        <begin position="307"/>
        <end position="317"/>
    </location>
</feature>
<feature type="compositionally biased region" description="Pro residues" evidence="7">
    <location>
        <begin position="450"/>
        <end position="461"/>
    </location>
</feature>
<dbReference type="GO" id="GO:0004674">
    <property type="term" value="F:protein serine/threonine kinase activity"/>
    <property type="evidence" value="ECO:0007669"/>
    <property type="project" value="UniProtKB-KW"/>
</dbReference>